<dbReference type="Proteomes" id="UP000708208">
    <property type="component" value="Unassembled WGS sequence"/>
</dbReference>
<comment type="caution">
    <text evidence="2">The sequence shown here is derived from an EMBL/GenBank/DDBJ whole genome shotgun (WGS) entry which is preliminary data.</text>
</comment>
<accession>A0A8J2KZD5</accession>
<feature type="non-terminal residue" evidence="2">
    <location>
        <position position="1"/>
    </location>
</feature>
<dbReference type="AlphaFoldDB" id="A0A8J2KZD5"/>
<feature type="non-terminal residue" evidence="2">
    <location>
        <position position="165"/>
    </location>
</feature>
<feature type="compositionally biased region" description="Basic residues" evidence="1">
    <location>
        <begin position="16"/>
        <end position="34"/>
    </location>
</feature>
<organism evidence="2 3">
    <name type="scientific">Allacma fusca</name>
    <dbReference type="NCBI Taxonomy" id="39272"/>
    <lineage>
        <taxon>Eukaryota</taxon>
        <taxon>Metazoa</taxon>
        <taxon>Ecdysozoa</taxon>
        <taxon>Arthropoda</taxon>
        <taxon>Hexapoda</taxon>
        <taxon>Collembola</taxon>
        <taxon>Symphypleona</taxon>
        <taxon>Sminthuridae</taxon>
        <taxon>Allacma</taxon>
    </lineage>
</organism>
<evidence type="ECO:0000256" key="1">
    <source>
        <dbReference type="SAM" id="MobiDB-lite"/>
    </source>
</evidence>
<dbReference type="EMBL" id="CAJVCH010275094">
    <property type="protein sequence ID" value="CAG7734711.1"/>
    <property type="molecule type" value="Genomic_DNA"/>
</dbReference>
<feature type="region of interest" description="Disordered" evidence="1">
    <location>
        <begin position="1"/>
        <end position="41"/>
    </location>
</feature>
<proteinExistence type="predicted"/>
<evidence type="ECO:0000313" key="2">
    <source>
        <dbReference type="EMBL" id="CAG7734711.1"/>
    </source>
</evidence>
<name>A0A8J2KZD5_9HEXA</name>
<reference evidence="2" key="1">
    <citation type="submission" date="2021-06" db="EMBL/GenBank/DDBJ databases">
        <authorList>
            <person name="Hodson N. C."/>
            <person name="Mongue J. A."/>
            <person name="Jaron S. K."/>
        </authorList>
    </citation>
    <scope>NUCLEOTIDE SEQUENCE</scope>
</reference>
<protein>
    <submittedName>
        <fullName evidence="2">Uncharacterized protein</fullName>
    </submittedName>
</protein>
<evidence type="ECO:0000313" key="3">
    <source>
        <dbReference type="Proteomes" id="UP000708208"/>
    </source>
</evidence>
<sequence length="165" mass="18890">PVAEARFYPPHDSTSRRRHRRRHRSRKRVARKVKLSSNEDAHKSSIPLADIDLENIYWIKPSNHMSQESGDAILNQIYKSGQDVLIIPISSKFRNIRDVANSFLDSVRFKADAAKGKTHELAKGMANSLTRAGERVENKGKEAQIKVYEWFNKGKGNKHNVDNNE</sequence>
<gene>
    <name evidence="2" type="ORF">AFUS01_LOCUS23087</name>
</gene>
<keyword evidence="3" id="KW-1185">Reference proteome</keyword>